<evidence type="ECO:0000313" key="2">
    <source>
        <dbReference type="Proteomes" id="UP000053690"/>
    </source>
</evidence>
<sequence>MSKHFTPSEPFASDTRCLGSQDRFVFSLVKSSERVVLDVFVIEETGEVLASVSSGGDRFTPAKFLETSVLPVYARRDRKLRYVQTNLGQDYADSDYQKLLTQEGISQVYDRQIARSSCEDFARAFHAEFCEMGTINPFYRSAEDLKLDLIDWLNGFNRHL</sequence>
<dbReference type="EMBL" id="LQBP01000008">
    <property type="protein sequence ID" value="KUJ77751.1"/>
    <property type="molecule type" value="Genomic_DNA"/>
</dbReference>
<accession>A0A0X3TRT8</accession>
<reference evidence="2" key="1">
    <citation type="submission" date="2015-12" db="EMBL/GenBank/DDBJ databases">
        <authorList>
            <person name="Zhang G."/>
            <person name="Stingl U."/>
        </authorList>
    </citation>
    <scope>NUCLEOTIDE SEQUENCE [LARGE SCALE GENOMIC DNA]</scope>
    <source>
        <strain evidence="2">ZGT108</strain>
    </source>
</reference>
<proteinExistence type="predicted"/>
<evidence type="ECO:0008006" key="3">
    <source>
        <dbReference type="Google" id="ProtNLM"/>
    </source>
</evidence>
<name>A0A0X3TRT8_9RHOB</name>
<gene>
    <name evidence="1" type="ORF">AVO44_15580</name>
</gene>
<comment type="caution">
    <text evidence="1">The sequence shown here is derived from an EMBL/GenBank/DDBJ whole genome shotgun (WGS) entry which is preliminary data.</text>
</comment>
<dbReference type="AlphaFoldDB" id="A0A0X3TRT8"/>
<dbReference type="RefSeq" id="WP_068338667.1">
    <property type="nucleotide sequence ID" value="NZ_LQBP01000008.1"/>
</dbReference>
<dbReference type="Proteomes" id="UP000053690">
    <property type="component" value="Unassembled WGS sequence"/>
</dbReference>
<keyword evidence="2" id="KW-1185">Reference proteome</keyword>
<evidence type="ECO:0000313" key="1">
    <source>
        <dbReference type="EMBL" id="KUJ77751.1"/>
    </source>
</evidence>
<protein>
    <recommendedName>
        <fullName evidence="3">Integrase catalytic domain-containing protein</fullName>
    </recommendedName>
</protein>
<dbReference type="OrthoDB" id="5392015at2"/>
<organism evidence="1 2">
    <name type="scientific">Ruegeria profundi</name>
    <dbReference type="NCBI Taxonomy" id="1685378"/>
    <lineage>
        <taxon>Bacteria</taxon>
        <taxon>Pseudomonadati</taxon>
        <taxon>Pseudomonadota</taxon>
        <taxon>Alphaproteobacteria</taxon>
        <taxon>Rhodobacterales</taxon>
        <taxon>Roseobacteraceae</taxon>
        <taxon>Ruegeria</taxon>
    </lineage>
</organism>